<dbReference type="Proteomes" id="UP001333818">
    <property type="component" value="Unassembled WGS sequence"/>
</dbReference>
<dbReference type="RefSeq" id="WP_330485752.1">
    <property type="nucleotide sequence ID" value="NZ_JAZBJZ010000125.1"/>
</dbReference>
<sequence>MLEAKLKQNEPRDAQLLDSQFPKGSDRECQSTHIKVEFDFEGRIMKF</sequence>
<accession>A0AAW9PWE6</accession>
<reference evidence="2" key="1">
    <citation type="submission" date="2024-01" db="EMBL/GenBank/DDBJ databases">
        <title>Bank of Algae and Cyanobacteria of the Azores (BACA) strain genomes.</title>
        <authorList>
            <person name="Luz R."/>
            <person name="Cordeiro R."/>
            <person name="Fonseca A."/>
            <person name="Goncalves V."/>
        </authorList>
    </citation>
    <scope>NUCLEOTIDE SEQUENCE</scope>
    <source>
        <strain evidence="2">BACA0141</strain>
    </source>
</reference>
<dbReference type="AlphaFoldDB" id="A0AAW9PWE6"/>
<proteinExistence type="predicted"/>
<name>A0AAW9PWE6_9CYAN</name>
<evidence type="ECO:0000256" key="1">
    <source>
        <dbReference type="SAM" id="MobiDB-lite"/>
    </source>
</evidence>
<evidence type="ECO:0000313" key="3">
    <source>
        <dbReference type="Proteomes" id="UP001333818"/>
    </source>
</evidence>
<organism evidence="2 3">
    <name type="scientific">Tumidithrix elongata BACA0141</name>
    <dbReference type="NCBI Taxonomy" id="2716417"/>
    <lineage>
        <taxon>Bacteria</taxon>
        <taxon>Bacillati</taxon>
        <taxon>Cyanobacteriota</taxon>
        <taxon>Cyanophyceae</taxon>
        <taxon>Pseudanabaenales</taxon>
        <taxon>Pseudanabaenaceae</taxon>
        <taxon>Tumidithrix</taxon>
        <taxon>Tumidithrix elongata</taxon>
    </lineage>
</organism>
<dbReference type="EMBL" id="JAZBJZ010000125">
    <property type="protein sequence ID" value="MEE3719315.1"/>
    <property type="molecule type" value="Genomic_DNA"/>
</dbReference>
<protein>
    <submittedName>
        <fullName evidence="2">Uncharacterized protein</fullName>
    </submittedName>
</protein>
<comment type="caution">
    <text evidence="2">The sequence shown here is derived from an EMBL/GenBank/DDBJ whole genome shotgun (WGS) entry which is preliminary data.</text>
</comment>
<gene>
    <name evidence="2" type="ORF">V2H45_21460</name>
</gene>
<evidence type="ECO:0000313" key="2">
    <source>
        <dbReference type="EMBL" id="MEE3719315.1"/>
    </source>
</evidence>
<feature type="compositionally biased region" description="Basic and acidic residues" evidence="1">
    <location>
        <begin position="1"/>
        <end position="15"/>
    </location>
</feature>
<feature type="region of interest" description="Disordered" evidence="1">
    <location>
        <begin position="1"/>
        <end position="28"/>
    </location>
</feature>
<keyword evidence="3" id="KW-1185">Reference proteome</keyword>